<keyword evidence="4" id="KW-0862">Zinc</keyword>
<dbReference type="Pfam" id="PF03367">
    <property type="entry name" value="Zn_ribbon_ZPR1"/>
    <property type="match status" value="2"/>
</dbReference>
<name>A0AA38HN06_9CUCU</name>
<dbReference type="NCBIfam" id="TIGR00310">
    <property type="entry name" value="ZPR1_znf"/>
    <property type="match status" value="2"/>
</dbReference>
<dbReference type="InterPro" id="IPR042452">
    <property type="entry name" value="ZPR1_Znf1/2"/>
</dbReference>
<dbReference type="InterPro" id="IPR042451">
    <property type="entry name" value="ZPR1_A/B_dom"/>
</dbReference>
<keyword evidence="2" id="KW-0479">Metal-binding</keyword>
<evidence type="ECO:0000313" key="6">
    <source>
        <dbReference type="EMBL" id="KAJ3626881.1"/>
    </source>
</evidence>
<dbReference type="EMBL" id="JALNTZ010001322">
    <property type="protein sequence ID" value="KAJ3626881.1"/>
    <property type="molecule type" value="Genomic_DNA"/>
</dbReference>
<dbReference type="Gene3D" id="2.60.120.1040">
    <property type="entry name" value="ZPR1, A/B domain"/>
    <property type="match status" value="2"/>
</dbReference>
<sequence>MDMKKTIALENKETSDDILLKDRPTEIESYCVRCHEKGLTKLLCTNIPYFGDVILMAFSCPCGFENNEIMPGGSLQKFGVRFTLTEVNLSDLNRQVAKSQYASIQIPELEFEIPPGTGKLSTIEGFLQEAIYGLQYDQPARRASHNFELKPTSQYIYLKEKLKELANGKDFMFILDDPSGNSFIENPHAPNADPKLTLEKYPQTKVQIEAMGYQYELEETHASETDVEDIYELSSLCSNCRANVKINVQRVDIPHFKEVILMAMSCDQCGYRSTEVKAGGIIAEHGIKFILKVASAEDLNRDVIKSSFSTVSVPELQLERATGFGEDKFTTVEGLLEDIRNKAHHQLLQENPFIYGDAAPFETKKKLDEFLCNLERLQKGERSFTLTLDDPTGNSYIQSINDPETDSHLRVERYTRTKEQDEDLGLTCMKTEDSYTVGAFFVIKFVNIKLFDSPGNRLKSKCEFVYQ</sequence>
<dbReference type="FunFam" id="2.20.25.420:FF:000001">
    <property type="entry name" value="Zinc finger protein ZPR1"/>
    <property type="match status" value="1"/>
</dbReference>
<dbReference type="InterPro" id="IPR040141">
    <property type="entry name" value="ZPR1"/>
</dbReference>
<feature type="domain" description="Zinc finger ZPR1-type" evidence="5">
    <location>
        <begin position="29"/>
        <end position="186"/>
    </location>
</feature>
<dbReference type="FunFam" id="2.20.25.420:FF:000002">
    <property type="entry name" value="Zinc finger protein ZPR1"/>
    <property type="match status" value="1"/>
</dbReference>
<protein>
    <recommendedName>
        <fullName evidence="5">Zinc finger ZPR1-type domain-containing protein</fullName>
    </recommendedName>
</protein>
<dbReference type="PANTHER" id="PTHR10876">
    <property type="entry name" value="ZINC FINGER PROTEIN ZPR1"/>
    <property type="match status" value="1"/>
</dbReference>
<dbReference type="GO" id="GO:0005634">
    <property type="term" value="C:nucleus"/>
    <property type="evidence" value="ECO:0007669"/>
    <property type="project" value="TreeGrafter"/>
</dbReference>
<evidence type="ECO:0000256" key="3">
    <source>
        <dbReference type="ARBA" id="ARBA00022771"/>
    </source>
</evidence>
<comment type="caution">
    <text evidence="6">The sequence shown here is derived from an EMBL/GenBank/DDBJ whole genome shotgun (WGS) entry which is preliminary data.</text>
</comment>
<gene>
    <name evidence="6" type="ORF">Zmor_004205</name>
</gene>
<accession>A0AA38HN06</accession>
<evidence type="ECO:0000313" key="7">
    <source>
        <dbReference type="Proteomes" id="UP001168821"/>
    </source>
</evidence>
<proteinExistence type="inferred from homology"/>
<keyword evidence="3" id="KW-0863">Zinc-finger</keyword>
<evidence type="ECO:0000256" key="1">
    <source>
        <dbReference type="ARBA" id="ARBA00008354"/>
    </source>
</evidence>
<dbReference type="Proteomes" id="UP001168821">
    <property type="component" value="Unassembled WGS sequence"/>
</dbReference>
<dbReference type="GO" id="GO:0008270">
    <property type="term" value="F:zinc ion binding"/>
    <property type="evidence" value="ECO:0007669"/>
    <property type="project" value="UniProtKB-KW"/>
</dbReference>
<organism evidence="6 7">
    <name type="scientific">Zophobas morio</name>
    <dbReference type="NCBI Taxonomy" id="2755281"/>
    <lineage>
        <taxon>Eukaryota</taxon>
        <taxon>Metazoa</taxon>
        <taxon>Ecdysozoa</taxon>
        <taxon>Arthropoda</taxon>
        <taxon>Hexapoda</taxon>
        <taxon>Insecta</taxon>
        <taxon>Pterygota</taxon>
        <taxon>Neoptera</taxon>
        <taxon>Endopterygota</taxon>
        <taxon>Coleoptera</taxon>
        <taxon>Polyphaga</taxon>
        <taxon>Cucujiformia</taxon>
        <taxon>Tenebrionidae</taxon>
        <taxon>Zophobas</taxon>
    </lineage>
</organism>
<dbReference type="InterPro" id="IPR056180">
    <property type="entry name" value="ZPR1_jr_dom"/>
</dbReference>
<comment type="similarity">
    <text evidence="1">Belongs to the ZPR1 family.</text>
</comment>
<feature type="domain" description="Zinc finger ZPR1-type" evidence="5">
    <location>
        <begin position="235"/>
        <end position="399"/>
    </location>
</feature>
<dbReference type="FunFam" id="2.60.120.1040:FF:000006">
    <property type="entry name" value="Zinc finger protein zpr1"/>
    <property type="match status" value="1"/>
</dbReference>
<dbReference type="Pfam" id="PF22794">
    <property type="entry name" value="jr-ZPR1"/>
    <property type="match status" value="2"/>
</dbReference>
<evidence type="ECO:0000256" key="2">
    <source>
        <dbReference type="ARBA" id="ARBA00022723"/>
    </source>
</evidence>
<dbReference type="Gene3D" id="2.20.25.420">
    <property type="entry name" value="ZPR1, zinc finger domain"/>
    <property type="match status" value="2"/>
</dbReference>
<evidence type="ECO:0000259" key="5">
    <source>
        <dbReference type="SMART" id="SM00709"/>
    </source>
</evidence>
<dbReference type="SMART" id="SM00709">
    <property type="entry name" value="Zpr1"/>
    <property type="match status" value="2"/>
</dbReference>
<evidence type="ECO:0000256" key="4">
    <source>
        <dbReference type="ARBA" id="ARBA00022833"/>
    </source>
</evidence>
<reference evidence="6" key="1">
    <citation type="journal article" date="2023" name="G3 (Bethesda)">
        <title>Whole genome assemblies of Zophobas morio and Tenebrio molitor.</title>
        <authorList>
            <person name="Kaur S."/>
            <person name="Stinson S.A."/>
            <person name="diCenzo G.C."/>
        </authorList>
    </citation>
    <scope>NUCLEOTIDE SEQUENCE</scope>
    <source>
        <strain evidence="6">QUZm001</strain>
    </source>
</reference>
<dbReference type="PANTHER" id="PTHR10876:SF0">
    <property type="entry name" value="ZINC FINGER PROTEIN ZPR1"/>
    <property type="match status" value="1"/>
</dbReference>
<keyword evidence="7" id="KW-1185">Reference proteome</keyword>
<dbReference type="AlphaFoldDB" id="A0AA38HN06"/>
<dbReference type="InterPro" id="IPR004457">
    <property type="entry name" value="Znf_ZPR1"/>
</dbReference>